<protein>
    <submittedName>
        <fullName evidence="3">Helicase conserved C-terminal domain-containing protein</fullName>
    </submittedName>
</protein>
<dbReference type="GO" id="GO:0006281">
    <property type="term" value="P:DNA repair"/>
    <property type="evidence" value="ECO:0007669"/>
    <property type="project" value="TreeGrafter"/>
</dbReference>
<proteinExistence type="predicted"/>
<dbReference type="InterPro" id="IPR014001">
    <property type="entry name" value="Helicase_ATP-bd"/>
</dbReference>
<dbReference type="GO" id="GO:0004386">
    <property type="term" value="F:helicase activity"/>
    <property type="evidence" value="ECO:0007669"/>
    <property type="project" value="UniProtKB-KW"/>
</dbReference>
<dbReference type="InterPro" id="IPR000330">
    <property type="entry name" value="SNF2_N"/>
</dbReference>
<dbReference type="PROSITE" id="PS51192">
    <property type="entry name" value="HELICASE_ATP_BIND_1"/>
    <property type="match status" value="1"/>
</dbReference>
<keyword evidence="3" id="KW-0067">ATP-binding</keyword>
<keyword evidence="3" id="KW-0547">Nucleotide-binding</keyword>
<keyword evidence="1" id="KW-0378">Hydrolase</keyword>
<evidence type="ECO:0000313" key="3">
    <source>
        <dbReference type="EMBL" id="SOC48549.1"/>
    </source>
</evidence>
<dbReference type="GO" id="GO:0031297">
    <property type="term" value="P:replication fork processing"/>
    <property type="evidence" value="ECO:0007669"/>
    <property type="project" value="TreeGrafter"/>
</dbReference>
<evidence type="ECO:0000256" key="1">
    <source>
        <dbReference type="ARBA" id="ARBA00022801"/>
    </source>
</evidence>
<dbReference type="GO" id="GO:0005524">
    <property type="term" value="F:ATP binding"/>
    <property type="evidence" value="ECO:0007669"/>
    <property type="project" value="InterPro"/>
</dbReference>
<dbReference type="Pfam" id="PF00176">
    <property type="entry name" value="SNF2-rel_dom"/>
    <property type="match status" value="1"/>
</dbReference>
<dbReference type="SMART" id="SM00487">
    <property type="entry name" value="DEXDc"/>
    <property type="match status" value="1"/>
</dbReference>
<evidence type="ECO:0000259" key="2">
    <source>
        <dbReference type="PROSITE" id="PS51192"/>
    </source>
</evidence>
<dbReference type="Proteomes" id="UP000219435">
    <property type="component" value="Unassembled WGS sequence"/>
</dbReference>
<organism evidence="3 4">
    <name type="scientific">Blastococcus aggregatus</name>
    <dbReference type="NCBI Taxonomy" id="38502"/>
    <lineage>
        <taxon>Bacteria</taxon>
        <taxon>Bacillati</taxon>
        <taxon>Actinomycetota</taxon>
        <taxon>Actinomycetes</taxon>
        <taxon>Geodermatophilales</taxon>
        <taxon>Geodermatophilaceae</taxon>
        <taxon>Blastococcus</taxon>
    </lineage>
</organism>
<accession>A0A285V3C1</accession>
<dbReference type="InterPro" id="IPR038718">
    <property type="entry name" value="SNF2-like_sf"/>
</dbReference>
<gene>
    <name evidence="3" type="ORF">SAMN05660748_1245</name>
</gene>
<sequence>MPDPALGLALAGSPPAVLASRIGPVPKGFWLQLISEWGADGDQPGQQVLLSLERLLAHMSWLRPACTRYGVGIRWQPELRALLEQTRAQRRLLDQSLTAPEPLDAAAVADRLTGGRFNRDLRTFQIRDLGHLLSLPNGANFSVPGAGKTTVAYAVYDAERTAGRVEQMLVVAPLSAFEAWMGEVAECFPDGAQPVVAPYVDDVPDDAEVLVVNYHRLGGHYEDLARWVAKRPTLVLLDEAHRMKRGWNGTFGSACLSIAFLAARRDILTGTPAPQSPQDLVALLDYLWPGQARRVLPSAALVNPPPVDAGHQVAAAIAPLFVRTRKGELQLEPPQLRVIQVEPDDLQREIYQALRDRYAGLMQVSMTDRMNFARMGDIFMYLLEAATNPQLLTAGSGADDESEFRHPPLEVPPGSKLWDLLQQYNQYETPAKFTHLAQMVADNAAAGRKTLVWTNFVRNLQTLERMLALHEPALIYGGIPPAMSDPTAPRTRESELYRFRNDPSCTVLLANPAAMSEGVSLHHDCHDAIYLDRTFNAGQYLQSIDRIHRLGLPPGQSTRISFLVSNGTIDEVVDDRIKEKAARLGEMLDDPDIATMALPSDEDYGPAIDTHDDLVALFAHLRGEE</sequence>
<reference evidence="4" key="1">
    <citation type="submission" date="2017-08" db="EMBL/GenBank/DDBJ databases">
        <authorList>
            <person name="Varghese N."/>
            <person name="Submissions S."/>
        </authorList>
    </citation>
    <scope>NUCLEOTIDE SEQUENCE [LARGE SCALE GENOMIC DNA]</scope>
    <source>
        <strain evidence="4">DSM 4725</strain>
    </source>
</reference>
<dbReference type="AlphaFoldDB" id="A0A285V3C1"/>
<evidence type="ECO:0000313" key="4">
    <source>
        <dbReference type="Proteomes" id="UP000219435"/>
    </source>
</evidence>
<dbReference type="SUPFAM" id="SSF52540">
    <property type="entry name" value="P-loop containing nucleoside triphosphate hydrolases"/>
    <property type="match status" value="2"/>
</dbReference>
<dbReference type="Gene3D" id="3.40.50.10810">
    <property type="entry name" value="Tandem AAA-ATPase domain"/>
    <property type="match status" value="1"/>
</dbReference>
<dbReference type="GO" id="GO:0016787">
    <property type="term" value="F:hydrolase activity"/>
    <property type="evidence" value="ECO:0007669"/>
    <property type="project" value="UniProtKB-KW"/>
</dbReference>
<dbReference type="InterPro" id="IPR001650">
    <property type="entry name" value="Helicase_C-like"/>
</dbReference>
<dbReference type="Pfam" id="PF00271">
    <property type="entry name" value="Helicase_C"/>
    <property type="match status" value="1"/>
</dbReference>
<keyword evidence="3" id="KW-0347">Helicase</keyword>
<feature type="domain" description="Helicase ATP-binding" evidence="2">
    <location>
        <begin position="129"/>
        <end position="290"/>
    </location>
</feature>
<name>A0A285V3C1_9ACTN</name>
<dbReference type="PANTHER" id="PTHR45766">
    <property type="entry name" value="DNA ANNEALING HELICASE AND ENDONUCLEASE ZRANB3 FAMILY MEMBER"/>
    <property type="match status" value="1"/>
</dbReference>
<keyword evidence="4" id="KW-1185">Reference proteome</keyword>
<dbReference type="Gene3D" id="3.40.50.300">
    <property type="entry name" value="P-loop containing nucleotide triphosphate hydrolases"/>
    <property type="match status" value="1"/>
</dbReference>
<dbReference type="InterPro" id="IPR027417">
    <property type="entry name" value="P-loop_NTPase"/>
</dbReference>
<dbReference type="PANTHER" id="PTHR45766:SF6">
    <property type="entry name" value="SWI_SNF-RELATED MATRIX-ASSOCIATED ACTIN-DEPENDENT REGULATOR OF CHROMATIN SUBFAMILY A-LIKE PROTEIN 1"/>
    <property type="match status" value="1"/>
</dbReference>
<dbReference type="EMBL" id="OBQI01000002">
    <property type="protein sequence ID" value="SOC48549.1"/>
    <property type="molecule type" value="Genomic_DNA"/>
</dbReference>